<protein>
    <submittedName>
        <fullName evidence="2">Uncharacterized protein</fullName>
    </submittedName>
</protein>
<organism evidence="2 3">
    <name type="scientific">Nyssa sinensis</name>
    <dbReference type="NCBI Taxonomy" id="561372"/>
    <lineage>
        <taxon>Eukaryota</taxon>
        <taxon>Viridiplantae</taxon>
        <taxon>Streptophyta</taxon>
        <taxon>Embryophyta</taxon>
        <taxon>Tracheophyta</taxon>
        <taxon>Spermatophyta</taxon>
        <taxon>Magnoliopsida</taxon>
        <taxon>eudicotyledons</taxon>
        <taxon>Gunneridae</taxon>
        <taxon>Pentapetalae</taxon>
        <taxon>asterids</taxon>
        <taxon>Cornales</taxon>
        <taxon>Nyssaceae</taxon>
        <taxon>Nyssa</taxon>
    </lineage>
</organism>
<evidence type="ECO:0000256" key="1">
    <source>
        <dbReference type="SAM" id="MobiDB-lite"/>
    </source>
</evidence>
<keyword evidence="3" id="KW-1185">Reference proteome</keyword>
<feature type="region of interest" description="Disordered" evidence="1">
    <location>
        <begin position="1"/>
        <end position="30"/>
    </location>
</feature>
<dbReference type="Proteomes" id="UP000325577">
    <property type="component" value="Linkage Group LG10"/>
</dbReference>
<name>A0A5J5BSH4_9ASTE</name>
<sequence length="149" mass="17057">MSNQKEENPRLNASNSIKSEKDFDVSNDEVNNVEVEDASELRDLKASHFTPDSLEMLKALHIMATLVSEDEMRHRFEIEAAQFVVVEEQKDQILKLRKRLASDGYNLCLKKMTKAYPEVDIELLVHIKVSNNESGEYEDDKDLDDSTAP</sequence>
<proteinExistence type="predicted"/>
<accession>A0A5J5BSH4</accession>
<gene>
    <name evidence="2" type="ORF">F0562_019446</name>
</gene>
<dbReference type="EMBL" id="CM018033">
    <property type="protein sequence ID" value="KAA8544707.1"/>
    <property type="molecule type" value="Genomic_DNA"/>
</dbReference>
<evidence type="ECO:0000313" key="2">
    <source>
        <dbReference type="EMBL" id="KAA8544707.1"/>
    </source>
</evidence>
<reference evidence="2 3" key="1">
    <citation type="submission" date="2019-09" db="EMBL/GenBank/DDBJ databases">
        <title>A chromosome-level genome assembly of the Chinese tupelo Nyssa sinensis.</title>
        <authorList>
            <person name="Yang X."/>
            <person name="Kang M."/>
            <person name="Yang Y."/>
            <person name="Xiong H."/>
            <person name="Wang M."/>
            <person name="Zhang Z."/>
            <person name="Wang Z."/>
            <person name="Wu H."/>
            <person name="Ma T."/>
            <person name="Liu J."/>
            <person name="Xi Z."/>
        </authorList>
    </citation>
    <scope>NUCLEOTIDE SEQUENCE [LARGE SCALE GENOMIC DNA]</scope>
    <source>
        <strain evidence="2">J267</strain>
        <tissue evidence="2">Leaf</tissue>
    </source>
</reference>
<evidence type="ECO:0000313" key="3">
    <source>
        <dbReference type="Proteomes" id="UP000325577"/>
    </source>
</evidence>
<dbReference type="AlphaFoldDB" id="A0A5J5BSH4"/>